<reference evidence="8" key="2">
    <citation type="submission" date="2022-03" db="EMBL/GenBank/DDBJ databases">
        <title>Draft title - Genomic analysis of global carrot germplasm unveils the trajectory of domestication and the origin of high carotenoid orange carrot.</title>
        <authorList>
            <person name="Iorizzo M."/>
            <person name="Ellison S."/>
            <person name="Senalik D."/>
            <person name="Macko-Podgorni A."/>
            <person name="Grzebelus D."/>
            <person name="Bostan H."/>
            <person name="Rolling W."/>
            <person name="Curaba J."/>
            <person name="Simon P."/>
        </authorList>
    </citation>
    <scope>NUCLEOTIDE SEQUENCE</scope>
    <source>
        <tissue evidence="8">Leaf</tissue>
    </source>
</reference>
<organism evidence="8 9">
    <name type="scientific">Daucus carota subsp. sativus</name>
    <name type="common">Carrot</name>
    <dbReference type="NCBI Taxonomy" id="79200"/>
    <lineage>
        <taxon>Eukaryota</taxon>
        <taxon>Viridiplantae</taxon>
        <taxon>Streptophyta</taxon>
        <taxon>Embryophyta</taxon>
        <taxon>Tracheophyta</taxon>
        <taxon>Spermatophyta</taxon>
        <taxon>Magnoliopsida</taxon>
        <taxon>eudicotyledons</taxon>
        <taxon>Gunneridae</taxon>
        <taxon>Pentapetalae</taxon>
        <taxon>asterids</taxon>
        <taxon>campanulids</taxon>
        <taxon>Apiales</taxon>
        <taxon>Apiaceae</taxon>
        <taxon>Apioideae</taxon>
        <taxon>Scandiceae</taxon>
        <taxon>Daucinae</taxon>
        <taxon>Daucus</taxon>
        <taxon>Daucus sect. Daucus</taxon>
    </lineage>
</organism>
<dbReference type="GO" id="GO:0051301">
    <property type="term" value="P:cell division"/>
    <property type="evidence" value="ECO:0007669"/>
    <property type="project" value="UniProtKB-KW"/>
</dbReference>
<feature type="domain" description="Cyclin-like" evidence="6">
    <location>
        <begin position="68"/>
        <end position="154"/>
    </location>
</feature>
<dbReference type="PANTHER" id="PTHR10177">
    <property type="entry name" value="CYCLINS"/>
    <property type="match status" value="1"/>
</dbReference>
<evidence type="ECO:0000259" key="7">
    <source>
        <dbReference type="SMART" id="SM01332"/>
    </source>
</evidence>
<evidence type="ECO:0008006" key="10">
    <source>
        <dbReference type="Google" id="ProtNLM"/>
    </source>
</evidence>
<proteinExistence type="inferred from homology"/>
<dbReference type="InterPro" id="IPR004367">
    <property type="entry name" value="Cyclin_C-dom"/>
</dbReference>
<evidence type="ECO:0000313" key="8">
    <source>
        <dbReference type="EMBL" id="WOH10180.1"/>
    </source>
</evidence>
<name>A0AAF0XLW8_DAUCS</name>
<dbReference type="InterPro" id="IPR006671">
    <property type="entry name" value="Cyclin_N"/>
</dbReference>
<dbReference type="AlphaFoldDB" id="A0AAF0XLW8"/>
<gene>
    <name evidence="8" type="ORF">DCAR_0729643</name>
</gene>
<evidence type="ECO:0000259" key="6">
    <source>
        <dbReference type="SMART" id="SM00385"/>
    </source>
</evidence>
<comment type="similarity">
    <text evidence="1">Belongs to the cyclin family. Cyclin D subfamily.</text>
</comment>
<evidence type="ECO:0000256" key="2">
    <source>
        <dbReference type="ARBA" id="ARBA00022618"/>
    </source>
</evidence>
<keyword evidence="4" id="KW-0131">Cell cycle</keyword>
<dbReference type="Pfam" id="PF00134">
    <property type="entry name" value="Cyclin_N"/>
    <property type="match status" value="1"/>
</dbReference>
<dbReference type="SMART" id="SM00385">
    <property type="entry name" value="CYCLIN"/>
    <property type="match status" value="1"/>
</dbReference>
<evidence type="ECO:0000256" key="1">
    <source>
        <dbReference type="ARBA" id="ARBA00009065"/>
    </source>
</evidence>
<sequence>MKKSSETSFSLPSLFCHEDESCFNDNFSSLSQSDDEFVQTLFDKETTFESGSSDFSRELKWARLDAIKWTFNTRSIFGFHIRTAYLSLTYFDQFLSRRSIDIEKVWAIRLLAVACLSLAAKMEERKVPLLSEYYVDEFNFEGNMIQRMELLVLNALEWKLGLITPFEFIHYLITKFFGYCSPPTDLVSKAMESVSSIIKEISLMDHRPSVIAAAAVLGASDERLTRAVMELKIDIIASWGSLEKEHIFSCHNLLVELEMEKSKTPNSLVSTNLQIKHLSSSSVTCGGVGTKRKLSYNVDSENQGPSQKIFRQ</sequence>
<dbReference type="Gene3D" id="1.10.472.10">
    <property type="entry name" value="Cyclin-like"/>
    <property type="match status" value="2"/>
</dbReference>
<dbReference type="FunFam" id="1.10.472.10:FF:000069">
    <property type="entry name" value="Cyclin-D5-1"/>
    <property type="match status" value="1"/>
</dbReference>
<dbReference type="EMBL" id="CP093349">
    <property type="protein sequence ID" value="WOH10180.1"/>
    <property type="molecule type" value="Genomic_DNA"/>
</dbReference>
<accession>A0AAF0XLW8</accession>
<dbReference type="SUPFAM" id="SSF47954">
    <property type="entry name" value="Cyclin-like"/>
    <property type="match status" value="1"/>
</dbReference>
<feature type="domain" description="Cyclin C-terminal" evidence="7">
    <location>
        <begin position="163"/>
        <end position="294"/>
    </location>
</feature>
<keyword evidence="3 5" id="KW-0195">Cyclin</keyword>
<dbReference type="InterPro" id="IPR036915">
    <property type="entry name" value="Cyclin-like_sf"/>
</dbReference>
<dbReference type="Proteomes" id="UP000077755">
    <property type="component" value="Chromosome 7"/>
</dbReference>
<keyword evidence="2" id="KW-0132">Cell division</keyword>
<dbReference type="InterPro" id="IPR013763">
    <property type="entry name" value="Cyclin-like_dom"/>
</dbReference>
<dbReference type="SMART" id="SM01332">
    <property type="entry name" value="Cyclin_C"/>
    <property type="match status" value="1"/>
</dbReference>
<dbReference type="CDD" id="cd20543">
    <property type="entry name" value="CYCLIN_AtCycD-like_rpt1"/>
    <property type="match status" value="1"/>
</dbReference>
<dbReference type="CDD" id="cd20544">
    <property type="entry name" value="CYCLIN_AtCycD-like_rpt2"/>
    <property type="match status" value="1"/>
</dbReference>
<evidence type="ECO:0000313" key="9">
    <source>
        <dbReference type="Proteomes" id="UP000077755"/>
    </source>
</evidence>
<dbReference type="InterPro" id="IPR039361">
    <property type="entry name" value="Cyclin"/>
</dbReference>
<evidence type="ECO:0000256" key="5">
    <source>
        <dbReference type="RuleBase" id="RU000383"/>
    </source>
</evidence>
<evidence type="ECO:0000256" key="3">
    <source>
        <dbReference type="ARBA" id="ARBA00023127"/>
    </source>
</evidence>
<reference evidence="8" key="1">
    <citation type="journal article" date="2016" name="Nat. Genet.">
        <title>A high-quality carrot genome assembly provides new insights into carotenoid accumulation and asterid genome evolution.</title>
        <authorList>
            <person name="Iorizzo M."/>
            <person name="Ellison S."/>
            <person name="Senalik D."/>
            <person name="Zeng P."/>
            <person name="Satapoomin P."/>
            <person name="Huang J."/>
            <person name="Bowman M."/>
            <person name="Iovene M."/>
            <person name="Sanseverino W."/>
            <person name="Cavagnaro P."/>
            <person name="Yildiz M."/>
            <person name="Macko-Podgorni A."/>
            <person name="Moranska E."/>
            <person name="Grzebelus E."/>
            <person name="Grzebelus D."/>
            <person name="Ashrafi H."/>
            <person name="Zheng Z."/>
            <person name="Cheng S."/>
            <person name="Spooner D."/>
            <person name="Van Deynze A."/>
            <person name="Simon P."/>
        </authorList>
    </citation>
    <scope>NUCLEOTIDE SEQUENCE</scope>
    <source>
        <tissue evidence="8">Leaf</tissue>
    </source>
</reference>
<evidence type="ECO:0000256" key="4">
    <source>
        <dbReference type="ARBA" id="ARBA00023306"/>
    </source>
</evidence>
<protein>
    <recommendedName>
        <fullName evidence="10">Cyclin N-terminal domain-containing protein</fullName>
    </recommendedName>
</protein>
<keyword evidence="9" id="KW-1185">Reference proteome</keyword>